<dbReference type="GO" id="GO:0005886">
    <property type="term" value="C:plasma membrane"/>
    <property type="evidence" value="ECO:0007669"/>
    <property type="project" value="UniProtKB-SubCell"/>
</dbReference>
<comment type="similarity">
    <text evidence="2">Belongs to the UPF0719 family.</text>
</comment>
<dbReference type="InterPro" id="IPR007140">
    <property type="entry name" value="DUF350"/>
</dbReference>
<dbReference type="PANTHER" id="PTHR40043">
    <property type="entry name" value="UPF0719 INNER MEMBRANE PROTEIN YJFL"/>
    <property type="match status" value="1"/>
</dbReference>
<evidence type="ECO:0000256" key="3">
    <source>
        <dbReference type="ARBA" id="ARBA00022475"/>
    </source>
</evidence>
<evidence type="ECO:0000256" key="7">
    <source>
        <dbReference type="SAM" id="Phobius"/>
    </source>
</evidence>
<dbReference type="Proteomes" id="UP000475385">
    <property type="component" value="Unassembled WGS sequence"/>
</dbReference>
<dbReference type="PANTHER" id="PTHR40043:SF1">
    <property type="entry name" value="UPF0719 INNER MEMBRANE PROTEIN YJFL"/>
    <property type="match status" value="1"/>
</dbReference>
<keyword evidence="3" id="KW-1003">Cell membrane</keyword>
<evidence type="ECO:0000256" key="6">
    <source>
        <dbReference type="ARBA" id="ARBA00023136"/>
    </source>
</evidence>
<keyword evidence="5 7" id="KW-1133">Transmembrane helix</keyword>
<evidence type="ECO:0000313" key="8">
    <source>
        <dbReference type="EMBL" id="NGM22662.1"/>
    </source>
</evidence>
<proteinExistence type="inferred from homology"/>
<name>A0A6M1LRL4_9PROT</name>
<evidence type="ECO:0000256" key="1">
    <source>
        <dbReference type="ARBA" id="ARBA00004651"/>
    </source>
</evidence>
<keyword evidence="9" id="KW-1185">Reference proteome</keyword>
<protein>
    <submittedName>
        <fullName evidence="8">DUF350 domain-containing protein</fullName>
    </submittedName>
</protein>
<keyword evidence="6 7" id="KW-0472">Membrane</keyword>
<dbReference type="EMBL" id="JAAIKB010000010">
    <property type="protein sequence ID" value="NGM22662.1"/>
    <property type="molecule type" value="Genomic_DNA"/>
</dbReference>
<evidence type="ECO:0000313" key="9">
    <source>
        <dbReference type="Proteomes" id="UP000475385"/>
    </source>
</evidence>
<comment type="caution">
    <text evidence="8">The sequence shown here is derived from an EMBL/GenBank/DDBJ whole genome shotgun (WGS) entry which is preliminary data.</text>
</comment>
<feature type="transmembrane region" description="Helical" evidence="7">
    <location>
        <begin position="44"/>
        <end position="64"/>
    </location>
</feature>
<feature type="transmembrane region" description="Helical" evidence="7">
    <location>
        <begin position="76"/>
        <end position="98"/>
    </location>
</feature>
<keyword evidence="4 7" id="KW-0812">Transmembrane</keyword>
<organism evidence="8 9">
    <name type="scientific">Falsiroseomonas algicola</name>
    <dbReference type="NCBI Taxonomy" id="2716930"/>
    <lineage>
        <taxon>Bacteria</taxon>
        <taxon>Pseudomonadati</taxon>
        <taxon>Pseudomonadota</taxon>
        <taxon>Alphaproteobacteria</taxon>
        <taxon>Acetobacterales</taxon>
        <taxon>Roseomonadaceae</taxon>
        <taxon>Falsiroseomonas</taxon>
    </lineage>
</organism>
<feature type="transmembrane region" description="Helical" evidence="7">
    <location>
        <begin position="12"/>
        <end position="32"/>
    </location>
</feature>
<gene>
    <name evidence="8" type="ORF">G3576_21795</name>
</gene>
<accession>A0A6M1LRL4</accession>
<reference evidence="8 9" key="2">
    <citation type="submission" date="2020-03" db="EMBL/GenBank/DDBJ databases">
        <title>Roseomonas stagni sp. nov., isolated from pond water in Japan.</title>
        <authorList>
            <person name="Furuhata K."/>
            <person name="Miyamoto H."/>
            <person name="Goto K."/>
        </authorList>
    </citation>
    <scope>NUCLEOTIDE SEQUENCE [LARGE SCALE GENOMIC DNA]</scope>
    <source>
        <strain evidence="8 9">PeD5</strain>
    </source>
</reference>
<evidence type="ECO:0000256" key="5">
    <source>
        <dbReference type="ARBA" id="ARBA00022989"/>
    </source>
</evidence>
<sequence>MVTSLATLPGFLIHFLVAIALLAFALTTYLRVTPHDEMALIRAGNSGAAIALAGAIIGFALPIASAFAHSVNILDAAVWAVVALLVQLLTFFAVAKLLGSGWRAAMEKGDSAGSILKAAVAIAVGMLNAACLST</sequence>
<dbReference type="AlphaFoldDB" id="A0A6M1LRL4"/>
<evidence type="ECO:0000256" key="4">
    <source>
        <dbReference type="ARBA" id="ARBA00022692"/>
    </source>
</evidence>
<evidence type="ECO:0000256" key="2">
    <source>
        <dbReference type="ARBA" id="ARBA00005779"/>
    </source>
</evidence>
<dbReference type="Pfam" id="PF03994">
    <property type="entry name" value="DUF350"/>
    <property type="match status" value="1"/>
</dbReference>
<comment type="subcellular location">
    <subcellularLocation>
        <location evidence="1">Cell membrane</location>
        <topology evidence="1">Multi-pass membrane protein</topology>
    </subcellularLocation>
</comment>
<reference evidence="8 9" key="1">
    <citation type="submission" date="2020-02" db="EMBL/GenBank/DDBJ databases">
        <authorList>
            <person name="Kim H.M."/>
            <person name="Jeon C.O."/>
        </authorList>
    </citation>
    <scope>NUCLEOTIDE SEQUENCE [LARGE SCALE GENOMIC DNA]</scope>
    <source>
        <strain evidence="8 9">PeD5</strain>
    </source>
</reference>